<evidence type="ECO:0000313" key="2">
    <source>
        <dbReference type="EMBL" id="KXT08812.1"/>
    </source>
</evidence>
<dbReference type="Proteomes" id="UP000073492">
    <property type="component" value="Unassembled WGS sequence"/>
</dbReference>
<organism evidence="2 3">
    <name type="scientific">Pseudocercospora musae</name>
    <dbReference type="NCBI Taxonomy" id="113226"/>
    <lineage>
        <taxon>Eukaryota</taxon>
        <taxon>Fungi</taxon>
        <taxon>Dikarya</taxon>
        <taxon>Ascomycota</taxon>
        <taxon>Pezizomycotina</taxon>
        <taxon>Dothideomycetes</taxon>
        <taxon>Dothideomycetidae</taxon>
        <taxon>Mycosphaerellales</taxon>
        <taxon>Mycosphaerellaceae</taxon>
        <taxon>Pseudocercospora</taxon>
    </lineage>
</organism>
<protein>
    <submittedName>
        <fullName evidence="2">Uncharacterized protein</fullName>
    </submittedName>
</protein>
<gene>
    <name evidence="2" type="ORF">AC579_8278</name>
</gene>
<keyword evidence="3" id="KW-1185">Reference proteome</keyword>
<feature type="compositionally biased region" description="Polar residues" evidence="1">
    <location>
        <begin position="240"/>
        <end position="255"/>
    </location>
</feature>
<evidence type="ECO:0000313" key="3">
    <source>
        <dbReference type="Proteomes" id="UP000073492"/>
    </source>
</evidence>
<name>A0A139I2N2_9PEZI</name>
<proteinExistence type="predicted"/>
<dbReference type="EMBL" id="LFZO01000400">
    <property type="protein sequence ID" value="KXT08812.1"/>
    <property type="molecule type" value="Genomic_DNA"/>
</dbReference>
<comment type="caution">
    <text evidence="2">The sequence shown here is derived from an EMBL/GenBank/DDBJ whole genome shotgun (WGS) entry which is preliminary data.</text>
</comment>
<feature type="region of interest" description="Disordered" evidence="1">
    <location>
        <begin position="240"/>
        <end position="260"/>
    </location>
</feature>
<feature type="region of interest" description="Disordered" evidence="1">
    <location>
        <begin position="22"/>
        <end position="97"/>
    </location>
</feature>
<accession>A0A139I2N2</accession>
<dbReference type="AlphaFoldDB" id="A0A139I2N2"/>
<reference evidence="2 3" key="1">
    <citation type="submission" date="2015-07" db="EMBL/GenBank/DDBJ databases">
        <title>Comparative genomics of the Sigatoka disease complex on banana suggests a link between parallel evolutionary changes in Pseudocercospora fijiensis and Pseudocercospora eumusae and increased virulence on the banana host.</title>
        <authorList>
            <person name="Chang T.-C."/>
            <person name="Salvucci A."/>
            <person name="Crous P.W."/>
            <person name="Stergiopoulos I."/>
        </authorList>
    </citation>
    <scope>NUCLEOTIDE SEQUENCE [LARGE SCALE GENOMIC DNA]</scope>
    <source>
        <strain evidence="2 3">CBS 116634</strain>
    </source>
</reference>
<sequence length="289" mass="33164">MIHPGTRQHAEPPTPWVISMLAGQTTPKEWSGHRPFAEESALTRKRGGDSKTELDSITPPLPRKSSFSESMMNDADAPIPALPMQETDPAPEADQQDHWPRNDIAVTGLSKFLIEHKVSSVCMRRSDNQIVLAGHPLSETERESWPIAPQKKSHPCDNPKIVLRARQSLWRSKPHRDAPHCRFRQRREKTWKDLRAMFTSTSHGFVASRMANGRNTSGHPPRYQYFWNWLRGRRRIDTHLVTSRNKSSRDSTSPFGKSRPHTSVDALLYLLRHRSRIETPVVREEQKPS</sequence>
<evidence type="ECO:0000256" key="1">
    <source>
        <dbReference type="SAM" id="MobiDB-lite"/>
    </source>
</evidence>